<keyword evidence="2" id="KW-0732">Signal</keyword>
<proteinExistence type="predicted"/>
<feature type="region of interest" description="Disordered" evidence="1">
    <location>
        <begin position="21"/>
        <end position="63"/>
    </location>
</feature>
<dbReference type="HOGENOM" id="CLU_694035_0_0_0"/>
<reference key="1">
    <citation type="submission" date="2010-11" db="EMBL/GenBank/DDBJ databases">
        <title>The complete sequence of chromosome of Isophaera pallida ATCC 43644.</title>
        <authorList>
            <consortium name="US DOE Joint Genome Institute (JGI-PGF)"/>
            <person name="Lucas S."/>
            <person name="Copeland A."/>
            <person name="Lapidus A."/>
            <person name="Bruce D."/>
            <person name="Goodwin L."/>
            <person name="Pitluck S."/>
            <person name="Kyrpides N."/>
            <person name="Mavromatis K."/>
            <person name="Pagani I."/>
            <person name="Ivanova N."/>
            <person name="Saunders E."/>
            <person name="Brettin T."/>
            <person name="Detter J.C."/>
            <person name="Han C."/>
            <person name="Tapia R."/>
            <person name="Land M."/>
            <person name="Hauser L."/>
            <person name="Markowitz V."/>
            <person name="Cheng J.-F."/>
            <person name="Hugenholtz P."/>
            <person name="Woyke T."/>
            <person name="Wu D."/>
            <person name="Eisen J.A."/>
        </authorList>
    </citation>
    <scope>NUCLEOTIDE SEQUENCE</scope>
    <source>
        <strain>ATCC 43644</strain>
    </source>
</reference>
<keyword evidence="4" id="KW-1185">Reference proteome</keyword>
<evidence type="ECO:0000256" key="2">
    <source>
        <dbReference type="SAM" id="SignalP"/>
    </source>
</evidence>
<dbReference type="AlphaFoldDB" id="E8QWL2"/>
<name>E8QWL2_ISOPI</name>
<feature type="signal peptide" evidence="2">
    <location>
        <begin position="1"/>
        <end position="24"/>
    </location>
</feature>
<evidence type="ECO:0000313" key="3">
    <source>
        <dbReference type="EMBL" id="ADV61904.1"/>
    </source>
</evidence>
<dbReference type="RefSeq" id="WP_013564192.1">
    <property type="nucleotide sequence ID" value="NC_014962.1"/>
</dbReference>
<dbReference type="InParanoid" id="E8QWL2"/>
<gene>
    <name evidence="3" type="ordered locus">Isop_1318</name>
</gene>
<reference evidence="3 4" key="2">
    <citation type="journal article" date="2011" name="Stand. Genomic Sci.">
        <title>Complete genome sequence of Isosphaera pallida type strain (IS1B).</title>
        <authorList>
            <consortium name="US DOE Joint Genome Institute (JGI-PGF)"/>
            <person name="Goker M."/>
            <person name="Cleland D."/>
            <person name="Saunders E."/>
            <person name="Lapidus A."/>
            <person name="Nolan M."/>
            <person name="Lucas S."/>
            <person name="Hammon N."/>
            <person name="Deshpande S."/>
            <person name="Cheng J.F."/>
            <person name="Tapia R."/>
            <person name="Han C."/>
            <person name="Goodwin L."/>
            <person name="Pitluck S."/>
            <person name="Liolios K."/>
            <person name="Pagani I."/>
            <person name="Ivanova N."/>
            <person name="Mavromatis K."/>
            <person name="Pati A."/>
            <person name="Chen A."/>
            <person name="Palaniappan K."/>
            <person name="Land M."/>
            <person name="Hauser L."/>
            <person name="Chang Y.J."/>
            <person name="Jeffries C.D."/>
            <person name="Detter J.C."/>
            <person name="Beck B."/>
            <person name="Woyke T."/>
            <person name="Bristow J."/>
            <person name="Eisen J.A."/>
            <person name="Markowitz V."/>
            <person name="Hugenholtz P."/>
            <person name="Kyrpides N.C."/>
            <person name="Klenk H.P."/>
        </authorList>
    </citation>
    <scope>NUCLEOTIDE SEQUENCE [LARGE SCALE GENOMIC DNA]</scope>
    <source>
        <strain evidence="4">ATCC 43644 / DSM 9630 / IS1B</strain>
    </source>
</reference>
<dbReference type="EMBL" id="CP002353">
    <property type="protein sequence ID" value="ADV61904.1"/>
    <property type="molecule type" value="Genomic_DNA"/>
</dbReference>
<dbReference type="Proteomes" id="UP000008631">
    <property type="component" value="Chromosome"/>
</dbReference>
<evidence type="ECO:0000256" key="1">
    <source>
        <dbReference type="SAM" id="MobiDB-lite"/>
    </source>
</evidence>
<dbReference type="eggNOG" id="ENOG502ZB6S">
    <property type="taxonomic scope" value="Bacteria"/>
</dbReference>
<evidence type="ECO:0008006" key="5">
    <source>
        <dbReference type="Google" id="ProtNLM"/>
    </source>
</evidence>
<evidence type="ECO:0000313" key="4">
    <source>
        <dbReference type="Proteomes" id="UP000008631"/>
    </source>
</evidence>
<organism evidence="3 4">
    <name type="scientific">Isosphaera pallida (strain ATCC 43644 / DSM 9630 / IS1B)</name>
    <dbReference type="NCBI Taxonomy" id="575540"/>
    <lineage>
        <taxon>Bacteria</taxon>
        <taxon>Pseudomonadati</taxon>
        <taxon>Planctomycetota</taxon>
        <taxon>Planctomycetia</taxon>
        <taxon>Isosphaerales</taxon>
        <taxon>Isosphaeraceae</taxon>
        <taxon>Isosphaera</taxon>
    </lineage>
</organism>
<dbReference type="KEGG" id="ipa:Isop_1318"/>
<feature type="compositionally biased region" description="Polar residues" evidence="1">
    <location>
        <begin position="39"/>
        <end position="59"/>
    </location>
</feature>
<protein>
    <recommendedName>
        <fullName evidence="5">Alginate export domain-containing protein</fullName>
    </recommendedName>
</protein>
<sequence length="397" mass="43186">MRNAWMRLGFSVGVMLASSPSAWSQEPLPNPPAGFDQPVSVTEAFSSPQPPAQGSNSTAVLGGSSPMITPASPVFGSGQHLVPSYQGTTPSSQGGFDQTNWDRYSFLGRVALFQETFPEGAPLSVVQHLRGRKPFESDHQFDGFIAPISNPVFSKEPRMMTELRPLFVAGWTRPGTPVVGRGDFQLYAAQARIALSERLAIIAEKDGILVINPEGGRRLTGLAKLSVGAKYALIRDVENQFLLTSGVQVEVPSGTDDVFEDRGSNLALFGSFGKAFGDNYHFLGTFGQNFQLGDQTSGFFFTSLHLDKQIGWFYPLVEVNWFYYNQPGNRLPINLEGDGLLNLGAANVNGKNLVSLAVGAKARLTQRAWLGTAYEFPLSTQTDLLGNRLLVELVLQY</sequence>
<dbReference type="OrthoDB" id="7339425at2"/>
<feature type="chain" id="PRO_5003229825" description="Alginate export domain-containing protein" evidence="2">
    <location>
        <begin position="25"/>
        <end position="397"/>
    </location>
</feature>
<accession>E8QWL2</accession>